<organism evidence="2 3">
    <name type="scientific">Frankia alni (strain DSM 45986 / CECT 9034 / ACN14a)</name>
    <dbReference type="NCBI Taxonomy" id="326424"/>
    <lineage>
        <taxon>Bacteria</taxon>
        <taxon>Bacillati</taxon>
        <taxon>Actinomycetota</taxon>
        <taxon>Actinomycetes</taxon>
        <taxon>Frankiales</taxon>
        <taxon>Frankiaceae</taxon>
        <taxon>Frankia</taxon>
    </lineage>
</organism>
<proteinExistence type="predicted"/>
<dbReference type="Proteomes" id="UP000000657">
    <property type="component" value="Chromosome"/>
</dbReference>
<feature type="region of interest" description="Disordered" evidence="1">
    <location>
        <begin position="131"/>
        <end position="155"/>
    </location>
</feature>
<accession>Q0RS98</accession>
<feature type="compositionally biased region" description="Pro residues" evidence="1">
    <location>
        <begin position="140"/>
        <end position="155"/>
    </location>
</feature>
<feature type="region of interest" description="Disordered" evidence="1">
    <location>
        <begin position="61"/>
        <end position="88"/>
    </location>
</feature>
<dbReference type="EMBL" id="CT573213">
    <property type="protein sequence ID" value="CAJ59566.1"/>
    <property type="molecule type" value="Genomic_DNA"/>
</dbReference>
<dbReference type="AlphaFoldDB" id="Q0RS98"/>
<sequence length="168" mass="17009">MSVGARGQISARGPYLVLLVPVLLGILLMHGGLSTHAGPHDHPAHPGAFCGSDGLLVAAGSRPGAPHGGAAHQRSAPGHPAGLEGAAAAMASDPTADRHCGHVGELCLAFLRLTGILLVALLLARAVRTAGGARARSRPAPRPPERSPPWGPPRPLAPSLARLCVLRV</sequence>
<evidence type="ECO:0000313" key="3">
    <source>
        <dbReference type="Proteomes" id="UP000000657"/>
    </source>
</evidence>
<dbReference type="RefSeq" id="WP_011602131.1">
    <property type="nucleotide sequence ID" value="NC_008278.1"/>
</dbReference>
<feature type="compositionally biased region" description="Low complexity" evidence="1">
    <location>
        <begin position="76"/>
        <end position="88"/>
    </location>
</feature>
<gene>
    <name evidence="2" type="ordered locus">FRAAL0900</name>
</gene>
<dbReference type="HOGENOM" id="CLU_1584050_0_0_11"/>
<name>Q0RS98_FRAAA</name>
<evidence type="ECO:0000313" key="2">
    <source>
        <dbReference type="EMBL" id="CAJ59566.1"/>
    </source>
</evidence>
<protein>
    <submittedName>
        <fullName evidence="2">Uncharacterized protein</fullName>
    </submittedName>
</protein>
<keyword evidence="3" id="KW-1185">Reference proteome</keyword>
<dbReference type="KEGG" id="fal:FRAAL0900"/>
<evidence type="ECO:0000256" key="1">
    <source>
        <dbReference type="SAM" id="MobiDB-lite"/>
    </source>
</evidence>
<reference evidence="2 3" key="1">
    <citation type="journal article" date="2007" name="Genome Res.">
        <title>Genome characteristics of facultatively symbiotic Frankia sp. strains reflect host range and host plant biogeography.</title>
        <authorList>
            <person name="Normand P."/>
            <person name="Lapierre P."/>
            <person name="Tisa L.S."/>
            <person name="Gogarten J.P."/>
            <person name="Alloisio N."/>
            <person name="Bagnarol E."/>
            <person name="Bassi C.A."/>
            <person name="Berry A.M."/>
            <person name="Bickhart D.M."/>
            <person name="Choisne N."/>
            <person name="Couloux A."/>
            <person name="Cournoyer B."/>
            <person name="Cruveiller S."/>
            <person name="Daubin V."/>
            <person name="Demange N."/>
            <person name="Francino M.P."/>
            <person name="Goltsman E."/>
            <person name="Huang Y."/>
            <person name="Kopp O.R."/>
            <person name="Labarre L."/>
            <person name="Lapidus A."/>
            <person name="Lavire C."/>
            <person name="Marechal J."/>
            <person name="Martinez M."/>
            <person name="Mastronunzio J.E."/>
            <person name="Mullin B.C."/>
            <person name="Niemann J."/>
            <person name="Pujic P."/>
            <person name="Rawnsley T."/>
            <person name="Rouy Z."/>
            <person name="Schenowitz C."/>
            <person name="Sellstedt A."/>
            <person name="Tavares F."/>
            <person name="Tomkins J.P."/>
            <person name="Vallenet D."/>
            <person name="Valverde C."/>
            <person name="Wall L.G."/>
            <person name="Wang Y."/>
            <person name="Medigue C."/>
            <person name="Benson D.R."/>
        </authorList>
    </citation>
    <scope>NUCLEOTIDE SEQUENCE [LARGE SCALE GENOMIC DNA]</scope>
    <source>
        <strain evidence="3">DSM 45986 / CECT 9034 / ACN14a</strain>
    </source>
</reference>